<proteinExistence type="predicted"/>
<evidence type="ECO:0000313" key="1">
    <source>
        <dbReference type="EMBL" id="MEU1950718.1"/>
    </source>
</evidence>
<protein>
    <submittedName>
        <fullName evidence="1">Uncharacterized protein</fullName>
    </submittedName>
</protein>
<evidence type="ECO:0000313" key="2">
    <source>
        <dbReference type="Proteomes" id="UP001550628"/>
    </source>
</evidence>
<organism evidence="1 2">
    <name type="scientific">Nocardia rhamnosiphila</name>
    <dbReference type="NCBI Taxonomy" id="426716"/>
    <lineage>
        <taxon>Bacteria</taxon>
        <taxon>Bacillati</taxon>
        <taxon>Actinomycetota</taxon>
        <taxon>Actinomycetes</taxon>
        <taxon>Mycobacteriales</taxon>
        <taxon>Nocardiaceae</taxon>
        <taxon>Nocardia</taxon>
    </lineage>
</organism>
<name>A0ABV2WIL0_9NOCA</name>
<dbReference type="EMBL" id="JBEYBF010000001">
    <property type="protein sequence ID" value="MEU1950718.1"/>
    <property type="molecule type" value="Genomic_DNA"/>
</dbReference>
<comment type="caution">
    <text evidence="1">The sequence shown here is derived from an EMBL/GenBank/DDBJ whole genome shotgun (WGS) entry which is preliminary data.</text>
</comment>
<accession>A0ABV2WIL0</accession>
<reference evidence="1 2" key="1">
    <citation type="submission" date="2024-06" db="EMBL/GenBank/DDBJ databases">
        <title>The Natural Products Discovery Center: Release of the First 8490 Sequenced Strains for Exploring Actinobacteria Biosynthetic Diversity.</title>
        <authorList>
            <person name="Kalkreuter E."/>
            <person name="Kautsar S.A."/>
            <person name="Yang D."/>
            <person name="Bader C.D."/>
            <person name="Teijaro C.N."/>
            <person name="Fluegel L."/>
            <person name="Davis C.M."/>
            <person name="Simpson J.R."/>
            <person name="Lauterbach L."/>
            <person name="Steele A.D."/>
            <person name="Gui C."/>
            <person name="Meng S."/>
            <person name="Li G."/>
            <person name="Viehrig K."/>
            <person name="Ye F."/>
            <person name="Su P."/>
            <person name="Kiefer A.F."/>
            <person name="Nichols A."/>
            <person name="Cepeda A.J."/>
            <person name="Yan W."/>
            <person name="Fan B."/>
            <person name="Jiang Y."/>
            <person name="Adhikari A."/>
            <person name="Zheng C.-J."/>
            <person name="Schuster L."/>
            <person name="Cowan T.M."/>
            <person name="Smanski M.J."/>
            <person name="Chevrette M.G."/>
            <person name="De Carvalho L.P.S."/>
            <person name="Shen B."/>
        </authorList>
    </citation>
    <scope>NUCLEOTIDE SEQUENCE [LARGE SCALE GENOMIC DNA]</scope>
    <source>
        <strain evidence="1 2">NPDC019708</strain>
    </source>
</reference>
<gene>
    <name evidence="1" type="ORF">ABZ510_02565</name>
</gene>
<dbReference type="RefSeq" id="WP_356954290.1">
    <property type="nucleotide sequence ID" value="NZ_JBEYBD010000002.1"/>
</dbReference>
<keyword evidence="2" id="KW-1185">Reference proteome</keyword>
<dbReference type="Proteomes" id="UP001550628">
    <property type="component" value="Unassembled WGS sequence"/>
</dbReference>
<sequence length="142" mass="14562">MRPVDIAGTEPRLVYRAAGGRVWVTDSIAFAGPRHRGDILVTGSHGGTSAGEYAVSFGVAVVVCNDAGIGKNRAGVAGLAAVADRAIAGIAVSHDSARIGDGTDGWEHGVISYVNDVARRDGVRVGASLRAQILALIERSQS</sequence>